<feature type="region of interest" description="Disordered" evidence="1">
    <location>
        <begin position="1"/>
        <end position="24"/>
    </location>
</feature>
<accession>A0A816ME10</accession>
<evidence type="ECO:0000313" key="2">
    <source>
        <dbReference type="EMBL" id="CAF1992027.1"/>
    </source>
</evidence>
<evidence type="ECO:0000256" key="1">
    <source>
        <dbReference type="SAM" id="MobiDB-lite"/>
    </source>
</evidence>
<reference evidence="2" key="1">
    <citation type="submission" date="2021-01" db="EMBL/GenBank/DDBJ databases">
        <authorList>
            <consortium name="Genoscope - CEA"/>
            <person name="William W."/>
        </authorList>
    </citation>
    <scope>NUCLEOTIDE SEQUENCE</scope>
</reference>
<name>A0A816ME10_BRANA</name>
<proteinExistence type="predicted"/>
<dbReference type="EMBL" id="HG994371">
    <property type="protein sequence ID" value="CAF1992027.1"/>
    <property type="molecule type" value="Genomic_DNA"/>
</dbReference>
<protein>
    <submittedName>
        <fullName evidence="2">(rape) hypothetical protein</fullName>
    </submittedName>
</protein>
<dbReference type="AlphaFoldDB" id="A0A816ME10"/>
<sequence>MSYSSCPPQSSASSTLTMIERPRRRGFSVSGAKQALVLSEGKRRCVVVAAAEGDEEGFEVNRKRDKEREVTEDAMGMGIKLCERERVL</sequence>
<organism evidence="2">
    <name type="scientific">Brassica napus</name>
    <name type="common">Rape</name>
    <dbReference type="NCBI Taxonomy" id="3708"/>
    <lineage>
        <taxon>Eukaryota</taxon>
        <taxon>Viridiplantae</taxon>
        <taxon>Streptophyta</taxon>
        <taxon>Embryophyta</taxon>
        <taxon>Tracheophyta</taxon>
        <taxon>Spermatophyta</taxon>
        <taxon>Magnoliopsida</taxon>
        <taxon>eudicotyledons</taxon>
        <taxon>Gunneridae</taxon>
        <taxon>Pentapetalae</taxon>
        <taxon>rosids</taxon>
        <taxon>malvids</taxon>
        <taxon>Brassicales</taxon>
        <taxon>Brassicaceae</taxon>
        <taxon>Brassiceae</taxon>
        <taxon>Brassica</taxon>
    </lineage>
</organism>
<dbReference type="Proteomes" id="UP001295469">
    <property type="component" value="Chromosome C07"/>
</dbReference>
<gene>
    <name evidence="2" type="ORF">DARMORV10_C07P28650.1</name>
</gene>
<feature type="compositionally biased region" description="Low complexity" evidence="1">
    <location>
        <begin position="1"/>
        <end position="14"/>
    </location>
</feature>